<dbReference type="KEGG" id="tcn:H9L16_12040"/>
<gene>
    <name evidence="2" type="ORF">H9L16_12040</name>
</gene>
<feature type="coiled-coil region" evidence="1">
    <location>
        <begin position="33"/>
        <end position="67"/>
    </location>
</feature>
<keyword evidence="1" id="KW-0175">Coiled coil</keyword>
<evidence type="ECO:0000313" key="2">
    <source>
        <dbReference type="EMBL" id="QNN69399.1"/>
    </source>
</evidence>
<protein>
    <submittedName>
        <fullName evidence="2">Uncharacterized protein</fullName>
    </submittedName>
</protein>
<dbReference type="RefSeq" id="WP_187551920.1">
    <property type="nucleotide sequence ID" value="NZ_BMZL01000005.1"/>
</dbReference>
<dbReference type="AlphaFoldDB" id="A0A7G9SNH4"/>
<evidence type="ECO:0000256" key="1">
    <source>
        <dbReference type="SAM" id="Coils"/>
    </source>
</evidence>
<evidence type="ECO:0000313" key="3">
    <source>
        <dbReference type="Proteomes" id="UP000515804"/>
    </source>
</evidence>
<sequence>MPDLASIASALSSLKVATDIVKFIRESDVSLERAELKLKLADLVGTLAEAKIQLSEIQTLLAEKDLEISRLTDAIETKDKVVRHLDAMYFQDDQGKAIGSPHCLGCWNDKHKLRLLAEAPVEHGIHICTSCHHKYQRRLTPREASPTA</sequence>
<organism evidence="2 3">
    <name type="scientific">Thermomonas carbonis</name>
    <dbReference type="NCBI Taxonomy" id="1463158"/>
    <lineage>
        <taxon>Bacteria</taxon>
        <taxon>Pseudomonadati</taxon>
        <taxon>Pseudomonadota</taxon>
        <taxon>Gammaproteobacteria</taxon>
        <taxon>Lysobacterales</taxon>
        <taxon>Lysobacteraceae</taxon>
        <taxon>Thermomonas</taxon>
    </lineage>
</organism>
<dbReference type="EMBL" id="CP060719">
    <property type="protein sequence ID" value="QNN69399.1"/>
    <property type="molecule type" value="Genomic_DNA"/>
</dbReference>
<accession>A0A7G9SNH4</accession>
<keyword evidence="3" id="KW-1185">Reference proteome</keyword>
<reference evidence="2 3" key="1">
    <citation type="submission" date="2020-08" db="EMBL/GenBank/DDBJ databases">
        <title>Genome sequence of Thermomonas carbonis KCTC 42013T.</title>
        <authorList>
            <person name="Hyun D.-W."/>
            <person name="Bae J.-W."/>
        </authorList>
    </citation>
    <scope>NUCLEOTIDE SEQUENCE [LARGE SCALE GENOMIC DNA]</scope>
    <source>
        <strain evidence="2 3">KCTC 42013</strain>
    </source>
</reference>
<proteinExistence type="predicted"/>
<dbReference type="Proteomes" id="UP000515804">
    <property type="component" value="Chromosome"/>
</dbReference>
<name>A0A7G9SNH4_9GAMM</name>